<dbReference type="EMBL" id="CP028956">
    <property type="protein sequence ID" value="AWC92952.1"/>
    <property type="molecule type" value="Genomic_DNA"/>
</dbReference>
<evidence type="ECO:0000313" key="6">
    <source>
        <dbReference type="Proteomes" id="UP000650477"/>
    </source>
</evidence>
<evidence type="ECO:0000313" key="1">
    <source>
        <dbReference type="EMBL" id="AWC92952.1"/>
    </source>
</evidence>
<dbReference type="EMBL" id="PKLF01000030">
    <property type="protein sequence ID" value="MBE8614584.1"/>
    <property type="molecule type" value="Genomic_DNA"/>
</dbReference>
<evidence type="ECO:0000313" key="5">
    <source>
        <dbReference type="Proteomes" id="UP000244682"/>
    </source>
</evidence>
<gene>
    <name evidence="1" type="ORF">AM380_04505</name>
    <name evidence="3" type="ORF">CYG68_19705</name>
    <name evidence="4" type="ORF">OSC06_12480</name>
    <name evidence="2" type="ORF">PN925_003438</name>
</gene>
<name>A0A0A5SH44_MORMO</name>
<evidence type="ECO:0000313" key="2">
    <source>
        <dbReference type="EMBL" id="EMO9458031.1"/>
    </source>
</evidence>
<dbReference type="Proteomes" id="UP001182247">
    <property type="component" value="Unassembled WGS sequence"/>
</dbReference>
<proteinExistence type="predicted"/>
<dbReference type="Proteomes" id="UP000650477">
    <property type="component" value="Unassembled WGS sequence"/>
</dbReference>
<protein>
    <submittedName>
        <fullName evidence="3">Uncharacterized protein</fullName>
    </submittedName>
</protein>
<dbReference type="AlphaFoldDB" id="A0A0A5SH44"/>
<evidence type="ECO:0000313" key="4">
    <source>
        <dbReference type="EMBL" id="MDS0898791.1"/>
    </source>
</evidence>
<dbReference type="EMBL" id="ABKJEP030000067">
    <property type="protein sequence ID" value="EMO9458031.1"/>
    <property type="molecule type" value="Genomic_DNA"/>
</dbReference>
<dbReference type="RefSeq" id="WP_004238280.1">
    <property type="nucleotide sequence ID" value="NZ_ABGYJJ040000001.1"/>
</dbReference>
<sequence>MYRFYIQDALPAGCLPAYSLPKADQPHYYELDESILNAALNIMQITDILDTDDVLDDDCFNRIWLKSELTPARASEVYHFLYQQQLPEPVPSPDEIAAFKQARADELALLSRRSPKEGYVPVHKFATQDAWRIMPEECLLIAGVLTDHMLEDNNMVVSNIASLCKISHKTLEYALRGWREFNLFAAEHGGYQVC</sequence>
<reference evidence="3" key="1">
    <citation type="submission" date="2017-12" db="EMBL/GenBank/DDBJ databases">
        <title>Genome sequencing and analysis.</title>
        <authorList>
            <person name="Huang Y.-T."/>
        </authorList>
    </citation>
    <scope>NUCLEOTIDE SEQUENCE</scope>
    <source>
        <strain evidence="3">VGH116</strain>
    </source>
</reference>
<dbReference type="OrthoDB" id="6454021at2"/>
<accession>A0A0A5SH44</accession>
<dbReference type="EMBL" id="JAPKIY010000018">
    <property type="protein sequence ID" value="MDS0898791.1"/>
    <property type="molecule type" value="Genomic_DNA"/>
</dbReference>
<dbReference type="Proteomes" id="UP000244682">
    <property type="component" value="Chromosome"/>
</dbReference>
<reference evidence="2" key="4">
    <citation type="submission" date="2024-02" db="EMBL/GenBank/DDBJ databases">
        <authorList>
            <consortium name="Clinical and Environmental Microbiology Branch: Whole genome sequencing antimicrobial resistance pathogens in the healthcare setting"/>
        </authorList>
    </citation>
    <scope>NUCLEOTIDE SEQUENCE</scope>
    <source>
        <strain evidence="2">2023KU-00017</strain>
    </source>
</reference>
<reference evidence="1 5" key="2">
    <citation type="submission" date="2018-04" db="EMBL/GenBank/DDBJ databases">
        <title>Whole genome sequencing of Morganella morganii AR_0133.</title>
        <authorList>
            <person name="Conlan S."/>
            <person name="Thomas P.J."/>
            <person name="Mullikin J."/>
            <person name="Frank K.M."/>
            <person name="Segre J.A."/>
        </authorList>
    </citation>
    <scope>NUCLEOTIDE SEQUENCE [LARGE SCALE GENOMIC DNA]</scope>
    <source>
        <strain evidence="1 5">AR_0133</strain>
    </source>
</reference>
<organism evidence="3 6">
    <name type="scientific">Morganella morganii</name>
    <name type="common">Proteus morganii</name>
    <dbReference type="NCBI Taxonomy" id="582"/>
    <lineage>
        <taxon>Bacteria</taxon>
        <taxon>Pseudomonadati</taxon>
        <taxon>Pseudomonadota</taxon>
        <taxon>Gammaproteobacteria</taxon>
        <taxon>Enterobacterales</taxon>
        <taxon>Morganellaceae</taxon>
        <taxon>Morganella</taxon>
    </lineage>
</organism>
<evidence type="ECO:0000313" key="3">
    <source>
        <dbReference type="EMBL" id="MBE8614584.1"/>
    </source>
</evidence>
<dbReference type="GeneID" id="93362025"/>
<reference evidence="4" key="3">
    <citation type="submission" date="2023-02" db="EMBL/GenBank/DDBJ databases">
        <title>Detection, antimicrobial susceptibility and genomic characterization of NDM-producing species of Morganellaceae, Yersiniaceae, and Enterobacteriaceae other than Klebsiella.</title>
        <authorList>
            <person name="Camargo C.H."/>
            <person name="Sacchi C.T."/>
            <person name="Campos K.R."/>
        </authorList>
    </citation>
    <scope>NUCLEOTIDE SEQUENCE</scope>
    <source>
        <strain evidence="4">1189_21</strain>
    </source>
</reference>